<dbReference type="GO" id="GO:0006400">
    <property type="term" value="P:tRNA modification"/>
    <property type="evidence" value="ECO:0007669"/>
    <property type="project" value="UniProtKB-UniRule"/>
</dbReference>
<evidence type="ECO:0000256" key="1">
    <source>
        <dbReference type="ARBA" id="ARBA00022694"/>
    </source>
</evidence>
<keyword evidence="1 2" id="KW-0819">tRNA processing</keyword>
<feature type="binding site" evidence="2">
    <location>
        <position position="185"/>
    </location>
    <ligand>
        <name>ATP</name>
        <dbReference type="ChEBI" id="CHEBI:30616"/>
    </ligand>
</feature>
<dbReference type="Gene3D" id="3.40.50.620">
    <property type="entry name" value="HUPs"/>
    <property type="match status" value="1"/>
</dbReference>
<feature type="binding site" evidence="2">
    <location>
        <begin position="7"/>
        <end position="20"/>
    </location>
    <ligand>
        <name>ATP</name>
        <dbReference type="ChEBI" id="CHEBI:30616"/>
    </ligand>
</feature>
<feature type="binding site" evidence="2">
    <location>
        <position position="102"/>
    </location>
    <ligand>
        <name>ATP</name>
        <dbReference type="ChEBI" id="CHEBI:30616"/>
    </ligand>
</feature>
<dbReference type="Proteomes" id="UP000515480">
    <property type="component" value="Chromosome"/>
</dbReference>
<keyword evidence="2" id="KW-0547">Nucleotide-binding</keyword>
<dbReference type="InterPro" id="IPR014729">
    <property type="entry name" value="Rossmann-like_a/b/a_fold"/>
</dbReference>
<dbReference type="PANTHER" id="PTHR37825:SF1">
    <property type="entry name" value="TRNA(MET) CYTIDINE ACETATE LIGASE"/>
    <property type="match status" value="1"/>
</dbReference>
<keyword evidence="4" id="KW-1185">Reference proteome</keyword>
<dbReference type="KEGG" id="stim:H1B31_08825"/>
<evidence type="ECO:0000313" key="4">
    <source>
        <dbReference type="Proteomes" id="UP000515480"/>
    </source>
</evidence>
<comment type="catalytic activity">
    <reaction evidence="2">
        <text>cytidine(34) in elongator tRNA(Met) + acetate + ATP = N(4)-acetylcytidine(34) in elongator tRNA(Met) + AMP + diphosphate</text>
        <dbReference type="Rhea" id="RHEA:58144"/>
        <dbReference type="Rhea" id="RHEA-COMP:10693"/>
        <dbReference type="Rhea" id="RHEA-COMP:10694"/>
        <dbReference type="ChEBI" id="CHEBI:30089"/>
        <dbReference type="ChEBI" id="CHEBI:30616"/>
        <dbReference type="ChEBI" id="CHEBI:33019"/>
        <dbReference type="ChEBI" id="CHEBI:74900"/>
        <dbReference type="ChEBI" id="CHEBI:82748"/>
        <dbReference type="ChEBI" id="CHEBI:456215"/>
    </reaction>
</comment>
<keyword evidence="2" id="KW-0694">RNA-binding</keyword>
<dbReference type="EMBL" id="CP060204">
    <property type="protein sequence ID" value="QNH53956.1"/>
    <property type="molecule type" value="Genomic_DNA"/>
</dbReference>
<dbReference type="GO" id="GO:0016740">
    <property type="term" value="F:transferase activity"/>
    <property type="evidence" value="ECO:0007669"/>
    <property type="project" value="UniProtKB-KW"/>
</dbReference>
<dbReference type="PANTHER" id="PTHR37825">
    <property type="entry name" value="TRNA(MET) CYTIDINE ACETATE LIGASE"/>
    <property type="match status" value="1"/>
</dbReference>
<keyword evidence="2" id="KW-0067">ATP-binding</keyword>
<name>A0A7G7VIL3_9FIRM</name>
<keyword evidence="2" id="KW-0820">tRNA-binding</keyword>
<dbReference type="GO" id="GO:0016879">
    <property type="term" value="F:ligase activity, forming carbon-nitrogen bonds"/>
    <property type="evidence" value="ECO:0007669"/>
    <property type="project" value="UniProtKB-UniRule"/>
</dbReference>
<dbReference type="SUPFAM" id="SSF52374">
    <property type="entry name" value="Nucleotidylyl transferase"/>
    <property type="match status" value="1"/>
</dbReference>
<keyword evidence="3" id="KW-0808">Transferase</keyword>
<dbReference type="HAMAP" id="MF_01539">
    <property type="entry name" value="TmcAL"/>
    <property type="match status" value="1"/>
</dbReference>
<dbReference type="GO" id="GO:0000049">
    <property type="term" value="F:tRNA binding"/>
    <property type="evidence" value="ECO:0007669"/>
    <property type="project" value="UniProtKB-KW"/>
</dbReference>
<gene>
    <name evidence="2" type="primary">tmcAL</name>
    <name evidence="3" type="ORF">H1B31_08825</name>
</gene>
<comment type="subcellular location">
    <subcellularLocation>
        <location evidence="2">Cytoplasm</location>
    </subcellularLocation>
</comment>
<dbReference type="RefSeq" id="WP_185980042.1">
    <property type="nucleotide sequence ID" value="NZ_CP060204.1"/>
</dbReference>
<dbReference type="GO" id="GO:0005737">
    <property type="term" value="C:cytoplasm"/>
    <property type="evidence" value="ECO:0007669"/>
    <property type="project" value="UniProtKB-SubCell"/>
</dbReference>
<dbReference type="GO" id="GO:0005524">
    <property type="term" value="F:ATP binding"/>
    <property type="evidence" value="ECO:0007669"/>
    <property type="project" value="UniProtKB-KW"/>
</dbReference>
<dbReference type="InterPro" id="IPR008513">
    <property type="entry name" value="tRNA(Met)_cyd_acetate_ligase"/>
</dbReference>
<protein>
    <recommendedName>
        <fullName evidence="2">tRNA(Met) cytidine acetate ligase</fullName>
        <ecNumber evidence="2">6.3.4.-</ecNumber>
    </recommendedName>
</protein>
<dbReference type="Pfam" id="PF05636">
    <property type="entry name" value="HIGH_NTase1"/>
    <property type="match status" value="1"/>
</dbReference>
<reference evidence="3 4" key="1">
    <citation type="submission" date="2020-07" db="EMBL/GenBank/DDBJ databases">
        <title>Complete genome and description of Selenomonas timonensis sp. nov., a new bacterium isolated from a gingivitis subject.</title>
        <authorList>
            <person name="Antezack A."/>
        </authorList>
    </citation>
    <scope>NUCLEOTIDE SEQUENCE [LARGE SCALE GENOMIC DNA]</scope>
    <source>
        <strain evidence="3 4">Marseille-Q3039</strain>
    </source>
</reference>
<sequence>MQIIGIIAEYNPFHHGHRFQIETIRKQYPSAAVVAVMSGSFTQRGTPSVLDKWTRARHAVEGGADLVLELPFVFACRSAQDFARGGISLLSRLGIVSHLAFGMEAAELAPLVNAAARIDAEPVQRCLRKHMDEGHSYAGALTRALTADAILSEEMLRAPNNILAIEYLRALRLLAPQIVPIVIRRRTAQHRDTHLHAGITSASSIRRVLAASSPPWTELSESLMPSVLDDLRAAHARGLPQENTLLDLLRYLLLVTDSSVLTEIYGIAEGIENRLIQSRTAQDYSDFLRNAATKRYPQSRIARLIVHLLLHLTKAQAEDFDTSGAANIHPLAFNTRGRKLLRMMKQQGQLPIITRTAEFLSSAERGQPQRTLSPLQRMLAFDTRATELRLLTCPTPMNGRRRTDFIMSPQFLT</sequence>
<keyword evidence="2" id="KW-0436">Ligase</keyword>
<dbReference type="AlphaFoldDB" id="A0A7G7VIL3"/>
<evidence type="ECO:0000313" key="3">
    <source>
        <dbReference type="EMBL" id="QNH53956.1"/>
    </source>
</evidence>
<evidence type="ECO:0000256" key="2">
    <source>
        <dbReference type="HAMAP-Rule" id="MF_01539"/>
    </source>
</evidence>
<keyword evidence="2" id="KW-0963">Cytoplasm</keyword>
<dbReference type="EC" id="6.3.4.-" evidence="2"/>
<feature type="binding site" evidence="2">
    <location>
        <position position="160"/>
    </location>
    <ligand>
        <name>ATP</name>
        <dbReference type="ChEBI" id="CHEBI:30616"/>
    </ligand>
</feature>
<proteinExistence type="inferred from homology"/>
<comment type="function">
    <text evidence="2">Catalyzes the formation of N(4)-acetylcytidine (ac(4)C) at the wobble position of elongator tRNA(Met), using acetate and ATP as substrates. First activates an acetate ion to form acetyladenylate (Ac-AMP) and then transfers the acetyl group to tRNA to form ac(4)C34.</text>
</comment>
<comment type="similarity">
    <text evidence="2">Belongs to the TmcAL family.</text>
</comment>
<organism evidence="3 4">
    <name type="scientific">Selenomonas timonae</name>
    <dbReference type="NCBI Taxonomy" id="2754044"/>
    <lineage>
        <taxon>Bacteria</taxon>
        <taxon>Bacillati</taxon>
        <taxon>Bacillota</taxon>
        <taxon>Negativicutes</taxon>
        <taxon>Selenomonadales</taxon>
        <taxon>Selenomonadaceae</taxon>
        <taxon>Selenomonas</taxon>
    </lineage>
</organism>
<accession>A0A7G7VIL3</accession>
<comment type="caution">
    <text evidence="2">Lacks conserved residue(s) required for the propagation of feature annotation.</text>
</comment>